<gene>
    <name evidence="1" type="ORF">FD09_GL001992</name>
</gene>
<dbReference type="AlphaFoldDB" id="A0A0R1N7X3"/>
<reference evidence="1 2" key="1">
    <citation type="journal article" date="2015" name="Genome Announc.">
        <title>Expanding the biotechnology potential of lactobacilli through comparative genomics of 213 strains and associated genera.</title>
        <authorList>
            <person name="Sun Z."/>
            <person name="Harris H.M."/>
            <person name="McCann A."/>
            <person name="Guo C."/>
            <person name="Argimon S."/>
            <person name="Zhang W."/>
            <person name="Yang X."/>
            <person name="Jeffery I.B."/>
            <person name="Cooney J.C."/>
            <person name="Kagawa T.F."/>
            <person name="Liu W."/>
            <person name="Song Y."/>
            <person name="Salvetti E."/>
            <person name="Wrobel A."/>
            <person name="Rasinkangas P."/>
            <person name="Parkhill J."/>
            <person name="Rea M.C."/>
            <person name="O'Sullivan O."/>
            <person name="Ritari J."/>
            <person name="Douillard F.P."/>
            <person name="Paul Ross R."/>
            <person name="Yang R."/>
            <person name="Briner A.E."/>
            <person name="Felis G.E."/>
            <person name="de Vos W.M."/>
            <person name="Barrangou R."/>
            <person name="Klaenhammer T.R."/>
            <person name="Caufield P.W."/>
            <person name="Cui Y."/>
            <person name="Zhang H."/>
            <person name="O'Toole P.W."/>
        </authorList>
    </citation>
    <scope>NUCLEOTIDE SEQUENCE [LARGE SCALE GENOMIC DNA]</scope>
    <source>
        <strain evidence="1 2">DSM 12744</strain>
    </source>
</reference>
<proteinExistence type="predicted"/>
<dbReference type="STRING" id="1423792.FD09_GL001992"/>
<comment type="caution">
    <text evidence="1">The sequence shown here is derived from an EMBL/GenBank/DDBJ whole genome shotgun (WGS) entry which is preliminary data.</text>
</comment>
<dbReference type="Proteomes" id="UP000051330">
    <property type="component" value="Unassembled WGS sequence"/>
</dbReference>
<accession>A0A0R1N7X3</accession>
<sequence>MSTAHTFHPNIHAQAQDFPAVGPTGMRFLHLYQITKGKHILASFVNALVV</sequence>
<keyword evidence="2" id="KW-1185">Reference proteome</keyword>
<dbReference type="EMBL" id="AZEC01000003">
    <property type="protein sequence ID" value="KRL13957.1"/>
    <property type="molecule type" value="Genomic_DNA"/>
</dbReference>
<name>A0A0R1N7X3_9LACO</name>
<evidence type="ECO:0000313" key="2">
    <source>
        <dbReference type="Proteomes" id="UP000051330"/>
    </source>
</evidence>
<protein>
    <submittedName>
        <fullName evidence="1">Uncharacterized protein</fullName>
    </submittedName>
</protein>
<organism evidence="1 2">
    <name type="scientific">Schleiferilactobacillus perolens DSM 12744</name>
    <dbReference type="NCBI Taxonomy" id="1423792"/>
    <lineage>
        <taxon>Bacteria</taxon>
        <taxon>Bacillati</taxon>
        <taxon>Bacillota</taxon>
        <taxon>Bacilli</taxon>
        <taxon>Lactobacillales</taxon>
        <taxon>Lactobacillaceae</taxon>
        <taxon>Schleiferilactobacillus</taxon>
    </lineage>
</organism>
<evidence type="ECO:0000313" key="1">
    <source>
        <dbReference type="EMBL" id="KRL13957.1"/>
    </source>
</evidence>